<dbReference type="InterPro" id="IPR011059">
    <property type="entry name" value="Metal-dep_hydrolase_composite"/>
</dbReference>
<evidence type="ECO:0000313" key="3">
    <source>
        <dbReference type="EMBL" id="MBB3837109.1"/>
    </source>
</evidence>
<keyword evidence="1" id="KW-0732">Signal</keyword>
<dbReference type="EMBL" id="JACIBY010000002">
    <property type="protein sequence ID" value="MBB3837109.1"/>
    <property type="molecule type" value="Genomic_DNA"/>
</dbReference>
<dbReference type="GO" id="GO:0016810">
    <property type="term" value="F:hydrolase activity, acting on carbon-nitrogen (but not peptide) bonds"/>
    <property type="evidence" value="ECO:0007669"/>
    <property type="project" value="InterPro"/>
</dbReference>
<accession>A0A7W5ZJP0</accession>
<dbReference type="SUPFAM" id="SSF51556">
    <property type="entry name" value="Metallo-dependent hydrolases"/>
    <property type="match status" value="1"/>
</dbReference>
<dbReference type="AlphaFoldDB" id="A0A7W5ZJP0"/>
<feature type="signal peptide" evidence="1">
    <location>
        <begin position="1"/>
        <end position="21"/>
    </location>
</feature>
<dbReference type="PANTHER" id="PTHR43135:SF3">
    <property type="entry name" value="ALPHA-D-RIBOSE 1-METHYLPHOSPHONATE 5-TRIPHOSPHATE DIPHOSPHATASE"/>
    <property type="match status" value="1"/>
</dbReference>
<dbReference type="Gene3D" id="2.30.40.10">
    <property type="entry name" value="Urease, subunit C, domain 1"/>
    <property type="match status" value="1"/>
</dbReference>
<dbReference type="PANTHER" id="PTHR43135">
    <property type="entry name" value="ALPHA-D-RIBOSE 1-METHYLPHOSPHONATE 5-TRIPHOSPHATE DIPHOSPHATASE"/>
    <property type="match status" value="1"/>
</dbReference>
<dbReference type="Pfam" id="PF01979">
    <property type="entry name" value="Amidohydro_1"/>
    <property type="match status" value="1"/>
</dbReference>
<dbReference type="InterPro" id="IPR051781">
    <property type="entry name" value="Metallo-dep_Hydrolase"/>
</dbReference>
<dbReference type="InterPro" id="IPR006680">
    <property type="entry name" value="Amidohydro-rel"/>
</dbReference>
<name>A0A7W5ZJP0_9BACT</name>
<gene>
    <name evidence="3" type="ORF">FHS57_001103</name>
</gene>
<feature type="domain" description="Amidohydrolase-related" evidence="2">
    <location>
        <begin position="75"/>
        <end position="425"/>
    </location>
</feature>
<organism evidence="3 4">
    <name type="scientific">Runella defluvii</name>
    <dbReference type="NCBI Taxonomy" id="370973"/>
    <lineage>
        <taxon>Bacteria</taxon>
        <taxon>Pseudomonadati</taxon>
        <taxon>Bacteroidota</taxon>
        <taxon>Cytophagia</taxon>
        <taxon>Cytophagales</taxon>
        <taxon>Spirosomataceae</taxon>
        <taxon>Runella</taxon>
    </lineage>
</organism>
<feature type="chain" id="PRO_5030584322" evidence="1">
    <location>
        <begin position="22"/>
        <end position="427"/>
    </location>
</feature>
<dbReference type="RefSeq" id="WP_183971874.1">
    <property type="nucleotide sequence ID" value="NZ_JACIBY010000002.1"/>
</dbReference>
<dbReference type="SUPFAM" id="SSF51338">
    <property type="entry name" value="Composite domain of metallo-dependent hydrolases"/>
    <property type="match status" value="1"/>
</dbReference>
<keyword evidence="3" id="KW-0378">Hydrolase</keyword>
<evidence type="ECO:0000256" key="1">
    <source>
        <dbReference type="SAM" id="SignalP"/>
    </source>
</evidence>
<dbReference type="CDD" id="cd01299">
    <property type="entry name" value="Met_dep_hydrolase_A"/>
    <property type="match status" value="1"/>
</dbReference>
<proteinExistence type="predicted"/>
<protein>
    <submittedName>
        <fullName evidence="3">Imidazolonepropionase-like amidohydrolase</fullName>
    </submittedName>
</protein>
<evidence type="ECO:0000259" key="2">
    <source>
        <dbReference type="Pfam" id="PF01979"/>
    </source>
</evidence>
<sequence>MKKICLLAGAMALAASSSLYAQRTLIHCGKLIDGLADAAQDQMTIVVEKNRITAVEKGYTKGQGTDKVIDLKNKTVLPGLTDMHVHIESETSRDQFAKRVSYTPADIAFEAQKYAYINLMAGFTAVRDLGGSGVNISLRNAINKGLVVGPRIFTAGQTLATTGGHGDPTNGLGNHFTAPEKMTDGVVDSPEAGRKAVRQRYKDGADCIKITATGGVLSIAKSGKAPQFTDDEVSAIVSTAKDYGFHVAAHAHGAEGMKRALRAGVTTIEHGTYMDDEAIEIFKKTGAYYVPTIIAGRSAADSAKIIGYFHPFVRAKALEIGPLIQKTFEKAYKAGVKIAFGTDAGVFAHGKNAKEFEYMTEVGMPPMEAIKSATIVPAQILGEEANMGSISKGKYADIIATDENPLQNIKTLQNVTFVMKDGAVVKQ</sequence>
<reference evidence="3 4" key="1">
    <citation type="submission" date="2020-08" db="EMBL/GenBank/DDBJ databases">
        <title>Genomic Encyclopedia of Type Strains, Phase IV (KMG-IV): sequencing the most valuable type-strain genomes for metagenomic binning, comparative biology and taxonomic classification.</title>
        <authorList>
            <person name="Goeker M."/>
        </authorList>
    </citation>
    <scope>NUCLEOTIDE SEQUENCE [LARGE SCALE GENOMIC DNA]</scope>
    <source>
        <strain evidence="3 4">DSM 17976</strain>
    </source>
</reference>
<dbReference type="Proteomes" id="UP000541352">
    <property type="component" value="Unassembled WGS sequence"/>
</dbReference>
<comment type="caution">
    <text evidence="3">The sequence shown here is derived from an EMBL/GenBank/DDBJ whole genome shotgun (WGS) entry which is preliminary data.</text>
</comment>
<dbReference type="InterPro" id="IPR057744">
    <property type="entry name" value="OTAase-like"/>
</dbReference>
<evidence type="ECO:0000313" key="4">
    <source>
        <dbReference type="Proteomes" id="UP000541352"/>
    </source>
</evidence>
<keyword evidence="4" id="KW-1185">Reference proteome</keyword>
<dbReference type="InterPro" id="IPR032466">
    <property type="entry name" value="Metal_Hydrolase"/>
</dbReference>
<dbReference type="Gene3D" id="3.20.20.140">
    <property type="entry name" value="Metal-dependent hydrolases"/>
    <property type="match status" value="1"/>
</dbReference>